<name>A0A8K0RB39_9PLEO</name>
<evidence type="ECO:0000256" key="3">
    <source>
        <dbReference type="ARBA" id="ARBA00023128"/>
    </source>
</evidence>
<dbReference type="Pfam" id="PF05047">
    <property type="entry name" value="L51_S25_CI-B8"/>
    <property type="match status" value="1"/>
</dbReference>
<comment type="subcellular location">
    <subcellularLocation>
        <location evidence="1">Mitochondrion</location>
    </subcellularLocation>
</comment>
<evidence type="ECO:0000256" key="1">
    <source>
        <dbReference type="ARBA" id="ARBA00004173"/>
    </source>
</evidence>
<keyword evidence="3" id="KW-0496">Mitochondrion</keyword>
<dbReference type="EMBL" id="JAGMVJ010000005">
    <property type="protein sequence ID" value="KAH7090757.1"/>
    <property type="molecule type" value="Genomic_DNA"/>
</dbReference>
<evidence type="ECO:0000259" key="6">
    <source>
        <dbReference type="SMART" id="SM00916"/>
    </source>
</evidence>
<dbReference type="GO" id="GO:1990904">
    <property type="term" value="C:ribonucleoprotein complex"/>
    <property type="evidence" value="ECO:0007669"/>
    <property type="project" value="UniProtKB-KW"/>
</dbReference>
<feature type="compositionally biased region" description="Polar residues" evidence="5">
    <location>
        <begin position="103"/>
        <end position="121"/>
    </location>
</feature>
<evidence type="ECO:0000256" key="5">
    <source>
        <dbReference type="SAM" id="MobiDB-lite"/>
    </source>
</evidence>
<feature type="compositionally biased region" description="Low complexity" evidence="5">
    <location>
        <begin position="80"/>
        <end position="102"/>
    </location>
</feature>
<evidence type="ECO:0000313" key="8">
    <source>
        <dbReference type="Proteomes" id="UP000813461"/>
    </source>
</evidence>
<organism evidence="7 8">
    <name type="scientific">Paraphoma chrysanthemicola</name>
    <dbReference type="NCBI Taxonomy" id="798071"/>
    <lineage>
        <taxon>Eukaryota</taxon>
        <taxon>Fungi</taxon>
        <taxon>Dikarya</taxon>
        <taxon>Ascomycota</taxon>
        <taxon>Pezizomycotina</taxon>
        <taxon>Dothideomycetes</taxon>
        <taxon>Pleosporomycetidae</taxon>
        <taxon>Pleosporales</taxon>
        <taxon>Pleosporineae</taxon>
        <taxon>Phaeosphaeriaceae</taxon>
        <taxon>Paraphoma</taxon>
    </lineage>
</organism>
<comment type="caution">
    <text evidence="7">The sequence shown here is derived from an EMBL/GenBank/DDBJ whole genome shotgun (WGS) entry which is preliminary data.</text>
</comment>
<reference evidence="7" key="1">
    <citation type="journal article" date="2021" name="Nat. Commun.">
        <title>Genetic determinants of endophytism in the Arabidopsis root mycobiome.</title>
        <authorList>
            <person name="Mesny F."/>
            <person name="Miyauchi S."/>
            <person name="Thiergart T."/>
            <person name="Pickel B."/>
            <person name="Atanasova L."/>
            <person name="Karlsson M."/>
            <person name="Huettel B."/>
            <person name="Barry K.W."/>
            <person name="Haridas S."/>
            <person name="Chen C."/>
            <person name="Bauer D."/>
            <person name="Andreopoulos W."/>
            <person name="Pangilinan J."/>
            <person name="LaButti K."/>
            <person name="Riley R."/>
            <person name="Lipzen A."/>
            <person name="Clum A."/>
            <person name="Drula E."/>
            <person name="Henrissat B."/>
            <person name="Kohler A."/>
            <person name="Grigoriev I.V."/>
            <person name="Martin F.M."/>
            <person name="Hacquard S."/>
        </authorList>
    </citation>
    <scope>NUCLEOTIDE SEQUENCE</scope>
    <source>
        <strain evidence="7">MPI-SDFR-AT-0120</strain>
    </source>
</reference>
<proteinExistence type="predicted"/>
<evidence type="ECO:0000313" key="7">
    <source>
        <dbReference type="EMBL" id="KAH7090757.1"/>
    </source>
</evidence>
<evidence type="ECO:0000256" key="2">
    <source>
        <dbReference type="ARBA" id="ARBA00022980"/>
    </source>
</evidence>
<dbReference type="GO" id="GO:0003735">
    <property type="term" value="F:structural constituent of ribosome"/>
    <property type="evidence" value="ECO:0007669"/>
    <property type="project" value="InterPro"/>
</dbReference>
<keyword evidence="8" id="KW-1185">Reference proteome</keyword>
<dbReference type="InterPro" id="IPR036249">
    <property type="entry name" value="Thioredoxin-like_sf"/>
</dbReference>
<dbReference type="InterPro" id="IPR040049">
    <property type="entry name" value="Ribosomal_mS25/mL61"/>
</dbReference>
<feature type="region of interest" description="Disordered" evidence="5">
    <location>
        <begin position="151"/>
        <end position="170"/>
    </location>
</feature>
<evidence type="ECO:0000256" key="4">
    <source>
        <dbReference type="ARBA" id="ARBA00023274"/>
    </source>
</evidence>
<keyword evidence="2" id="KW-0689">Ribosomal protein</keyword>
<dbReference type="SUPFAM" id="SSF52833">
    <property type="entry name" value="Thioredoxin-like"/>
    <property type="match status" value="1"/>
</dbReference>
<gene>
    <name evidence="7" type="ORF">FB567DRAFT_546917</name>
</gene>
<dbReference type="SMART" id="SM00916">
    <property type="entry name" value="L51_S25_CI-B8"/>
    <property type="match status" value="1"/>
</dbReference>
<dbReference type="PANTHER" id="PTHR13274:SF2">
    <property type="entry name" value="SMALL RIBOSOMAL SUBUNIT PROTEIN MS25"/>
    <property type="match status" value="1"/>
</dbReference>
<protein>
    <submittedName>
        <fullName evidence="7">CI-B8 domain-containing protein</fullName>
    </submittedName>
</protein>
<dbReference type="GO" id="GO:0005739">
    <property type="term" value="C:mitochondrion"/>
    <property type="evidence" value="ECO:0007669"/>
    <property type="project" value="UniProtKB-SubCell"/>
</dbReference>
<dbReference type="PANTHER" id="PTHR13274">
    <property type="entry name" value="MITOCHONDRIAL RIBOSOMAL PROTEIN S25"/>
    <property type="match status" value="1"/>
</dbReference>
<dbReference type="Proteomes" id="UP000813461">
    <property type="component" value="Unassembled WGS sequence"/>
</dbReference>
<dbReference type="AlphaFoldDB" id="A0A8K0RB39"/>
<keyword evidence="4" id="KW-0687">Ribonucleoprotein</keyword>
<sequence length="197" mass="22168">MALAVTDNLCRRCGPGALILPKEVSKISMEFNTKLYGGHRGARKFWREMLPRIKYRNPTIPISISRHTDADGPSLLHIYTTSPTPQQAPTTSSVSNQAPSSSATPNPQTTLVPDTSPPTHTLNIRDINESEILDMLVKTIGATQLEMTEQEKAEMQEMKEQNERSEKDRVQVREYLTKERREQELLKLARGEVPATN</sequence>
<feature type="region of interest" description="Disordered" evidence="5">
    <location>
        <begin position="76"/>
        <end position="121"/>
    </location>
</feature>
<dbReference type="InterPro" id="IPR007741">
    <property type="entry name" value="Ribosomal_mL43/mS25/NADH_DH"/>
</dbReference>
<feature type="domain" description="Ribosomal protein/NADH dehydrogenase" evidence="6">
    <location>
        <begin position="34"/>
        <end position="143"/>
    </location>
</feature>
<dbReference type="GO" id="GO:0005840">
    <property type="term" value="C:ribosome"/>
    <property type="evidence" value="ECO:0007669"/>
    <property type="project" value="UniProtKB-KW"/>
</dbReference>
<accession>A0A8K0RB39</accession>
<dbReference type="OrthoDB" id="1696305at2759"/>